<keyword evidence="3" id="KW-0804">Transcription</keyword>
<name>A0ABQ3XQ21_9ACTN</name>
<dbReference type="InterPro" id="IPR036390">
    <property type="entry name" value="WH_DNA-bd_sf"/>
</dbReference>
<dbReference type="Gene3D" id="1.10.10.10">
    <property type="entry name" value="Winged helix-like DNA-binding domain superfamily/Winged helix DNA-binding domain"/>
    <property type="match status" value="1"/>
</dbReference>
<comment type="caution">
    <text evidence="5">The sequence shown here is derived from an EMBL/GenBank/DDBJ whole genome shotgun (WGS) entry which is preliminary data.</text>
</comment>
<dbReference type="SUPFAM" id="SSF55718">
    <property type="entry name" value="SCP-like"/>
    <property type="match status" value="1"/>
</dbReference>
<keyword evidence="1" id="KW-0805">Transcription regulation</keyword>
<dbReference type="PANTHER" id="PTHR33204:SF18">
    <property type="entry name" value="TRANSCRIPTIONAL REGULATORY PROTEIN"/>
    <property type="match status" value="1"/>
</dbReference>
<dbReference type="InterPro" id="IPR002577">
    <property type="entry name" value="HTH_HxlR"/>
</dbReference>
<proteinExistence type="predicted"/>
<dbReference type="RefSeq" id="WP_203807589.1">
    <property type="nucleotide sequence ID" value="NZ_BAAAQE010000112.1"/>
</dbReference>
<gene>
    <name evidence="5" type="ORF">Aco03nite_089060</name>
</gene>
<sequence>MRSYRDLCGIARALDVVGERWALLVVRELLFGPKRFADLHRGLPGLSQNVLTQRLRELEDSGVLARRRALPPAAGLIYDLTDRGRTLEPVLLALGQWGSPLPPQSDLAEELSPDALIVALRTTFCPAAMGSVSGTVKLQLPGDAFLLTVSRGELDAIRGNVPADAVLTATVRTVQDLVFDRRELDDAIRSEAADAEGDLRLLHRLLAAFDDHRKHGLGKGA</sequence>
<feature type="domain" description="HTH hxlR-type" evidence="4">
    <location>
        <begin position="8"/>
        <end position="106"/>
    </location>
</feature>
<evidence type="ECO:0000256" key="3">
    <source>
        <dbReference type="ARBA" id="ARBA00023163"/>
    </source>
</evidence>
<dbReference type="PANTHER" id="PTHR33204">
    <property type="entry name" value="TRANSCRIPTIONAL REGULATOR, MARR FAMILY"/>
    <property type="match status" value="1"/>
</dbReference>
<dbReference type="PROSITE" id="PS51118">
    <property type="entry name" value="HTH_HXLR"/>
    <property type="match status" value="1"/>
</dbReference>
<dbReference type="Pfam" id="PF01638">
    <property type="entry name" value="HxlR"/>
    <property type="match status" value="1"/>
</dbReference>
<dbReference type="InterPro" id="IPR036527">
    <property type="entry name" value="SCP2_sterol-bd_dom_sf"/>
</dbReference>
<dbReference type="SUPFAM" id="SSF46785">
    <property type="entry name" value="Winged helix' DNA-binding domain"/>
    <property type="match status" value="1"/>
</dbReference>
<dbReference type="InterPro" id="IPR036388">
    <property type="entry name" value="WH-like_DNA-bd_sf"/>
</dbReference>
<dbReference type="Gene3D" id="3.30.1050.10">
    <property type="entry name" value="SCP2 sterol-binding domain"/>
    <property type="match status" value="1"/>
</dbReference>
<evidence type="ECO:0000313" key="6">
    <source>
        <dbReference type="Proteomes" id="UP000612282"/>
    </source>
</evidence>
<evidence type="ECO:0000313" key="5">
    <source>
        <dbReference type="EMBL" id="GID60502.1"/>
    </source>
</evidence>
<organism evidence="5 6">
    <name type="scientific">Actinoplanes couchii</name>
    <dbReference type="NCBI Taxonomy" id="403638"/>
    <lineage>
        <taxon>Bacteria</taxon>
        <taxon>Bacillati</taxon>
        <taxon>Actinomycetota</taxon>
        <taxon>Actinomycetes</taxon>
        <taxon>Micromonosporales</taxon>
        <taxon>Micromonosporaceae</taxon>
        <taxon>Actinoplanes</taxon>
    </lineage>
</organism>
<evidence type="ECO:0000256" key="1">
    <source>
        <dbReference type="ARBA" id="ARBA00023015"/>
    </source>
</evidence>
<protein>
    <submittedName>
        <fullName evidence="5">Transcriptional regulator</fullName>
    </submittedName>
</protein>
<reference evidence="5 6" key="1">
    <citation type="submission" date="2021-01" db="EMBL/GenBank/DDBJ databases">
        <title>Whole genome shotgun sequence of Actinoplanes couchii NBRC 106145.</title>
        <authorList>
            <person name="Komaki H."/>
            <person name="Tamura T."/>
        </authorList>
    </citation>
    <scope>NUCLEOTIDE SEQUENCE [LARGE SCALE GENOMIC DNA]</scope>
    <source>
        <strain evidence="5 6">NBRC 106145</strain>
    </source>
</reference>
<keyword evidence="6" id="KW-1185">Reference proteome</keyword>
<accession>A0ABQ3XQ21</accession>
<keyword evidence="2" id="KW-0238">DNA-binding</keyword>
<dbReference type="EMBL" id="BOMG01000109">
    <property type="protein sequence ID" value="GID60502.1"/>
    <property type="molecule type" value="Genomic_DNA"/>
</dbReference>
<evidence type="ECO:0000259" key="4">
    <source>
        <dbReference type="PROSITE" id="PS51118"/>
    </source>
</evidence>
<evidence type="ECO:0000256" key="2">
    <source>
        <dbReference type="ARBA" id="ARBA00023125"/>
    </source>
</evidence>
<dbReference type="Proteomes" id="UP000612282">
    <property type="component" value="Unassembled WGS sequence"/>
</dbReference>